<dbReference type="PANTHER" id="PTHR11439:SF467">
    <property type="entry name" value="INTEGRASE CATALYTIC DOMAIN-CONTAINING PROTEIN"/>
    <property type="match status" value="1"/>
</dbReference>
<dbReference type="EMBL" id="JAVYJV010000014">
    <property type="protein sequence ID" value="KAK4354375.1"/>
    <property type="molecule type" value="Genomic_DNA"/>
</dbReference>
<reference evidence="1" key="1">
    <citation type="submission" date="2023-12" db="EMBL/GenBank/DDBJ databases">
        <title>Genome assembly of Anisodus tanguticus.</title>
        <authorList>
            <person name="Wang Y.-J."/>
        </authorList>
    </citation>
    <scope>NUCLEOTIDE SEQUENCE</scope>
    <source>
        <strain evidence="1">KB-2021</strain>
        <tissue evidence="1">Leaf</tissue>
    </source>
</reference>
<sequence length="107" mass="12617">MLTCKPLASPIATNVKFYKGGSSLFEDNSLYRHVVWSLQYLKLTWPDISFVVDKFYQYMHSPCLKHWVAVKLILRYLQHYKSFSFFILQSSCVSLQAFHRLLLGCHH</sequence>
<keyword evidence="2" id="KW-1185">Reference proteome</keyword>
<accession>A0AAE1RMM3</accession>
<protein>
    <submittedName>
        <fullName evidence="1">Uncharacterized protein</fullName>
    </submittedName>
</protein>
<dbReference type="PANTHER" id="PTHR11439">
    <property type="entry name" value="GAG-POL-RELATED RETROTRANSPOSON"/>
    <property type="match status" value="1"/>
</dbReference>
<name>A0AAE1RMM3_9SOLA</name>
<gene>
    <name evidence="1" type="ORF">RND71_026569</name>
</gene>
<evidence type="ECO:0000313" key="2">
    <source>
        <dbReference type="Proteomes" id="UP001291623"/>
    </source>
</evidence>
<comment type="caution">
    <text evidence="1">The sequence shown here is derived from an EMBL/GenBank/DDBJ whole genome shotgun (WGS) entry which is preliminary data.</text>
</comment>
<proteinExistence type="predicted"/>
<dbReference type="Proteomes" id="UP001291623">
    <property type="component" value="Unassembled WGS sequence"/>
</dbReference>
<evidence type="ECO:0000313" key="1">
    <source>
        <dbReference type="EMBL" id="KAK4354375.1"/>
    </source>
</evidence>
<organism evidence="1 2">
    <name type="scientific">Anisodus tanguticus</name>
    <dbReference type="NCBI Taxonomy" id="243964"/>
    <lineage>
        <taxon>Eukaryota</taxon>
        <taxon>Viridiplantae</taxon>
        <taxon>Streptophyta</taxon>
        <taxon>Embryophyta</taxon>
        <taxon>Tracheophyta</taxon>
        <taxon>Spermatophyta</taxon>
        <taxon>Magnoliopsida</taxon>
        <taxon>eudicotyledons</taxon>
        <taxon>Gunneridae</taxon>
        <taxon>Pentapetalae</taxon>
        <taxon>asterids</taxon>
        <taxon>lamiids</taxon>
        <taxon>Solanales</taxon>
        <taxon>Solanaceae</taxon>
        <taxon>Solanoideae</taxon>
        <taxon>Hyoscyameae</taxon>
        <taxon>Anisodus</taxon>
    </lineage>
</organism>
<dbReference type="AlphaFoldDB" id="A0AAE1RMM3"/>